<sequence length="100" mass="11126">MMILTGSLVTLALMTWQLIVLVTGTKYPVAVVLSGSMEPGIRKGKEIPIVHRVIKVHRQNAPNKFILLTKGDANSEDDRYGVYADGQLWLEDHDIIGRVI</sequence>
<dbReference type="CDD" id="cd06530">
    <property type="entry name" value="S26_SPase_I"/>
    <property type="match status" value="1"/>
</dbReference>
<dbReference type="Proteomes" id="UP000596660">
    <property type="component" value="Unplaced"/>
</dbReference>
<name>A0A803N6X8_CHEQI</name>
<dbReference type="PANTHER" id="PTHR10806">
    <property type="entry name" value="SIGNAL PEPTIDASE COMPLEX CATALYTIC SUBUNIT SEC11"/>
    <property type="match status" value="1"/>
</dbReference>
<dbReference type="AlphaFoldDB" id="A0A803N6X8"/>
<dbReference type="GO" id="GO:0006465">
    <property type="term" value="P:signal peptide processing"/>
    <property type="evidence" value="ECO:0007669"/>
    <property type="project" value="InterPro"/>
</dbReference>
<dbReference type="EnsemblPlants" id="AUR62041486-RA">
    <property type="protein sequence ID" value="AUR62041486-RA:cds"/>
    <property type="gene ID" value="AUR62041486"/>
</dbReference>
<proteinExistence type="predicted"/>
<evidence type="ECO:0000313" key="6">
    <source>
        <dbReference type="EnsemblPlants" id="AUR62041486-RA:cds"/>
    </source>
</evidence>
<accession>A0A803N6X8</accession>
<evidence type="ECO:0000256" key="5">
    <source>
        <dbReference type="SAM" id="SignalP"/>
    </source>
</evidence>
<evidence type="ECO:0000256" key="4">
    <source>
        <dbReference type="ARBA" id="ARBA00045533"/>
    </source>
</evidence>
<reference evidence="6" key="1">
    <citation type="journal article" date="2017" name="Nature">
        <title>The genome of Chenopodium quinoa.</title>
        <authorList>
            <person name="Jarvis D.E."/>
            <person name="Ho Y.S."/>
            <person name="Lightfoot D.J."/>
            <person name="Schmoeckel S.M."/>
            <person name="Li B."/>
            <person name="Borm T.J.A."/>
            <person name="Ohyanagi H."/>
            <person name="Mineta K."/>
            <person name="Michell C.T."/>
            <person name="Saber N."/>
            <person name="Kharbatia N.M."/>
            <person name="Rupper R.R."/>
            <person name="Sharp A.R."/>
            <person name="Dally N."/>
            <person name="Boughton B.A."/>
            <person name="Woo Y.H."/>
            <person name="Gao G."/>
            <person name="Schijlen E.G.W.M."/>
            <person name="Guo X."/>
            <person name="Momin A.A."/>
            <person name="Negrao S."/>
            <person name="Al-Babili S."/>
            <person name="Gehring C."/>
            <person name="Roessner U."/>
            <person name="Jung C."/>
            <person name="Murphy K."/>
            <person name="Arold S.T."/>
            <person name="Gojobori T."/>
            <person name="van der Linden C.G."/>
            <person name="van Loo E.N."/>
            <person name="Jellen E.N."/>
            <person name="Maughan P.J."/>
            <person name="Tester M."/>
        </authorList>
    </citation>
    <scope>NUCLEOTIDE SEQUENCE [LARGE SCALE GENOMIC DNA]</scope>
    <source>
        <strain evidence="6">cv. PI 614886</strain>
    </source>
</reference>
<comment type="subcellular location">
    <subcellularLocation>
        <location evidence="1">Endoplasmic reticulum membrane</location>
        <topology evidence="1">Single-pass type II membrane protein</topology>
    </subcellularLocation>
</comment>
<feature type="chain" id="PRO_5031208579" description="Signal peptidase complex catalytic subunit SEC11" evidence="5">
    <location>
        <begin position="25"/>
        <end position="100"/>
    </location>
</feature>
<keyword evidence="7" id="KW-1185">Reference proteome</keyword>
<dbReference type="Gramene" id="AUR62041486-RA">
    <property type="protein sequence ID" value="AUR62041486-RA:cds"/>
    <property type="gene ID" value="AUR62041486"/>
</dbReference>
<protein>
    <recommendedName>
        <fullName evidence="2">Signal peptidase complex catalytic subunit SEC11</fullName>
    </recommendedName>
    <alternativeName>
        <fullName evidence="3">Signal peptidase complex catalytic subunit sec11</fullName>
    </alternativeName>
</protein>
<evidence type="ECO:0000256" key="2">
    <source>
        <dbReference type="ARBA" id="ARBA00019685"/>
    </source>
</evidence>
<dbReference type="PANTHER" id="PTHR10806:SF6">
    <property type="entry name" value="SIGNAL PEPTIDASE COMPLEX CATALYTIC SUBUNIT SEC11"/>
    <property type="match status" value="1"/>
</dbReference>
<evidence type="ECO:0000256" key="1">
    <source>
        <dbReference type="ARBA" id="ARBA00004648"/>
    </source>
</evidence>
<organism evidence="6 7">
    <name type="scientific">Chenopodium quinoa</name>
    <name type="common">Quinoa</name>
    <dbReference type="NCBI Taxonomy" id="63459"/>
    <lineage>
        <taxon>Eukaryota</taxon>
        <taxon>Viridiplantae</taxon>
        <taxon>Streptophyta</taxon>
        <taxon>Embryophyta</taxon>
        <taxon>Tracheophyta</taxon>
        <taxon>Spermatophyta</taxon>
        <taxon>Magnoliopsida</taxon>
        <taxon>eudicotyledons</taxon>
        <taxon>Gunneridae</taxon>
        <taxon>Pentapetalae</taxon>
        <taxon>Caryophyllales</taxon>
        <taxon>Chenopodiaceae</taxon>
        <taxon>Chenopodioideae</taxon>
        <taxon>Atripliceae</taxon>
        <taxon>Chenopodium</taxon>
    </lineage>
</organism>
<feature type="signal peptide" evidence="5">
    <location>
        <begin position="1"/>
        <end position="24"/>
    </location>
</feature>
<dbReference type="InterPro" id="IPR019533">
    <property type="entry name" value="Peptidase_S26"/>
</dbReference>
<dbReference type="GO" id="GO:0005787">
    <property type="term" value="C:signal peptidase complex"/>
    <property type="evidence" value="ECO:0007669"/>
    <property type="project" value="TreeGrafter"/>
</dbReference>
<dbReference type="GO" id="GO:0004252">
    <property type="term" value="F:serine-type endopeptidase activity"/>
    <property type="evidence" value="ECO:0007669"/>
    <property type="project" value="InterPro"/>
</dbReference>
<evidence type="ECO:0000313" key="7">
    <source>
        <dbReference type="Proteomes" id="UP000596660"/>
    </source>
</evidence>
<keyword evidence="5" id="KW-0732">Signal</keyword>
<comment type="function">
    <text evidence="4">Catalytic component of the signal peptidase complex (SPC) which catalyzes the cleavage of N-terminal signal sequences from nascent proteins as they are translocated into the lumen of the endoplasmic reticulum. Specifically cleaves N-terminal signal peptides that contain a hydrophobic alpha-helix (h-region) shorter than 18-20 amino acids.</text>
</comment>
<evidence type="ECO:0000256" key="3">
    <source>
        <dbReference type="ARBA" id="ARBA00021755"/>
    </source>
</evidence>
<reference evidence="6" key="2">
    <citation type="submission" date="2021-03" db="UniProtKB">
        <authorList>
            <consortium name="EnsemblPlants"/>
        </authorList>
    </citation>
    <scope>IDENTIFICATION</scope>
</reference>
<dbReference type="InterPro" id="IPR001733">
    <property type="entry name" value="Peptidase_S26B"/>
</dbReference>